<dbReference type="PANTHER" id="PTHR34219">
    <property type="entry name" value="IRON-REGULATED INNER MEMBRANE PROTEIN-RELATED"/>
    <property type="match status" value="1"/>
</dbReference>
<organism evidence="2 3">
    <name type="scientific">Pontibacter korlensis</name>
    <dbReference type="NCBI Taxonomy" id="400092"/>
    <lineage>
        <taxon>Bacteria</taxon>
        <taxon>Pseudomonadati</taxon>
        <taxon>Bacteroidota</taxon>
        <taxon>Cytophagia</taxon>
        <taxon>Cytophagales</taxon>
        <taxon>Hymenobacteraceae</taxon>
        <taxon>Pontibacter</taxon>
    </lineage>
</organism>
<dbReference type="AlphaFoldDB" id="A0A0E3ZIA2"/>
<keyword evidence="1" id="KW-0472">Membrane</keyword>
<dbReference type="Pfam" id="PF03929">
    <property type="entry name" value="PepSY_TM"/>
    <property type="match status" value="1"/>
</dbReference>
<evidence type="ECO:0000313" key="3">
    <source>
        <dbReference type="Proteomes" id="UP000033109"/>
    </source>
</evidence>
<feature type="transmembrane region" description="Helical" evidence="1">
    <location>
        <begin position="12"/>
        <end position="34"/>
    </location>
</feature>
<accession>A0A0E3ZIA2</accession>
<reference evidence="2 3" key="1">
    <citation type="journal article" date="2015" name="Sci. Rep.">
        <title>Unraveling adaptation of Pontibacter korlensis to radiation and infertility in desert through complete genome and comparative transcriptomic analysis.</title>
        <authorList>
            <person name="Dai J."/>
            <person name="Dai W."/>
            <person name="Qiu C."/>
            <person name="Yang Z."/>
            <person name="Zhang Y."/>
            <person name="Zhou M."/>
            <person name="Zhang L."/>
            <person name="Fang C."/>
            <person name="Gao Q."/>
            <person name="Yang Q."/>
            <person name="Li X."/>
            <person name="Wang Z."/>
            <person name="Wang Z."/>
            <person name="Jia Z."/>
            <person name="Chen X."/>
        </authorList>
    </citation>
    <scope>NUCLEOTIDE SEQUENCE [LARGE SCALE GENOMIC DNA]</scope>
    <source>
        <strain evidence="2 3">X14-1T</strain>
    </source>
</reference>
<dbReference type="EMBL" id="CP009621">
    <property type="protein sequence ID" value="AKD04969.1"/>
    <property type="molecule type" value="Genomic_DNA"/>
</dbReference>
<protein>
    <submittedName>
        <fullName evidence="2">Peptidase M4</fullName>
    </submittedName>
</protein>
<feature type="transmembrane region" description="Helical" evidence="1">
    <location>
        <begin position="344"/>
        <end position="364"/>
    </location>
</feature>
<feature type="transmembrane region" description="Helical" evidence="1">
    <location>
        <begin position="190"/>
        <end position="213"/>
    </location>
</feature>
<evidence type="ECO:0000313" key="2">
    <source>
        <dbReference type="EMBL" id="AKD04969.1"/>
    </source>
</evidence>
<name>A0A0E3ZIA2_9BACT</name>
<keyword evidence="1" id="KW-1133">Transmembrane helix</keyword>
<sequence>MKIRKLVGKVHLWLGFASGLLVLFLGITGCMLAYQREIEYATQPYHFVAHQNEEKLPPSKLREIADAQLPGKMAHSVSYEQGKASKVVYFSFEPEYYFTVFLNPYTGDVIKVKDMDKDFFRILIMGHYYLWLPPEVGQPIVASGTLVFVLMLLTGLILWWPKNKAARKQRFSVKWGARWRRVNYDMHNVLGFYMTWVAIFIGLTGLIMGFQWFSKSVYWAASGGESLVEFYEPHSDPAQQVSHTDMPAMDRVWLKMLEEHQQVGGSLEVHVPHDDEASIETAINPDTDTYWRGDYRYFDQYTLEEIPVTHSFGRFSEASLADKIIRMNYDIHVGAIGGIVGKTIAFFASLIAASLPVTGFAIWWGRRKNKETKKPERVRKLKVN</sequence>
<proteinExistence type="predicted"/>
<dbReference type="OrthoDB" id="111691at2"/>
<dbReference type="PROSITE" id="PS51257">
    <property type="entry name" value="PROKAR_LIPOPROTEIN"/>
    <property type="match status" value="1"/>
</dbReference>
<evidence type="ECO:0000256" key="1">
    <source>
        <dbReference type="SAM" id="Phobius"/>
    </source>
</evidence>
<dbReference type="RefSeq" id="WP_046313059.1">
    <property type="nucleotide sequence ID" value="NZ_CBCSCY010000015.1"/>
</dbReference>
<keyword evidence="3" id="KW-1185">Reference proteome</keyword>
<dbReference type="PANTHER" id="PTHR34219:SF3">
    <property type="entry name" value="BLL7967 PROTEIN"/>
    <property type="match status" value="1"/>
</dbReference>
<dbReference type="Proteomes" id="UP000033109">
    <property type="component" value="Chromosome"/>
</dbReference>
<gene>
    <name evidence="2" type="ORF">PKOR_20085</name>
</gene>
<dbReference type="STRING" id="400092.PKOR_20085"/>
<dbReference type="HOGENOM" id="CLU_031962_2_0_10"/>
<feature type="transmembrane region" description="Helical" evidence="1">
    <location>
        <begin position="140"/>
        <end position="160"/>
    </location>
</feature>
<keyword evidence="1" id="KW-0812">Transmembrane</keyword>
<dbReference type="PATRIC" id="fig|400092.3.peg.4399"/>
<dbReference type="InterPro" id="IPR005625">
    <property type="entry name" value="PepSY-ass_TM"/>
</dbReference>
<dbReference type="KEGG" id="pko:PKOR_20085"/>